<keyword evidence="1" id="KW-0812">Transmembrane</keyword>
<sequence length="111" mass="13278">MKFLMPHNACRRIPVHTFLKPSMDQCFNEVSSSSQVIRAADHGNIFFPPLSLHYFILFYLFFFFPLSVFTWLGFVLLLLSLPLYFQANQSHEYMTIFDRSFSYLLFPSWFR</sequence>
<evidence type="ECO:0000313" key="2">
    <source>
        <dbReference type="EMBL" id="KAE8383509.1"/>
    </source>
</evidence>
<dbReference type="EMBL" id="ML736154">
    <property type="protein sequence ID" value="KAE8383509.1"/>
    <property type="molecule type" value="Genomic_DNA"/>
</dbReference>
<gene>
    <name evidence="2" type="ORF">BDV26DRAFT_91770</name>
</gene>
<keyword evidence="3" id="KW-1185">Reference proteome</keyword>
<reference evidence="2 3" key="1">
    <citation type="submission" date="2019-04" db="EMBL/GenBank/DDBJ databases">
        <title>Friends and foes A comparative genomics studyof 23 Aspergillus species from section Flavi.</title>
        <authorList>
            <consortium name="DOE Joint Genome Institute"/>
            <person name="Kjaerbolling I."/>
            <person name="Vesth T."/>
            <person name="Frisvad J.C."/>
            <person name="Nybo J.L."/>
            <person name="Theobald S."/>
            <person name="Kildgaard S."/>
            <person name="Isbrandt T."/>
            <person name="Kuo A."/>
            <person name="Sato A."/>
            <person name="Lyhne E.K."/>
            <person name="Kogle M.E."/>
            <person name="Wiebenga A."/>
            <person name="Kun R.S."/>
            <person name="Lubbers R.J."/>
            <person name="Makela M.R."/>
            <person name="Barry K."/>
            <person name="Chovatia M."/>
            <person name="Clum A."/>
            <person name="Daum C."/>
            <person name="Haridas S."/>
            <person name="He G."/>
            <person name="LaButti K."/>
            <person name="Lipzen A."/>
            <person name="Mondo S."/>
            <person name="Riley R."/>
            <person name="Salamov A."/>
            <person name="Simmons B.A."/>
            <person name="Magnuson J.K."/>
            <person name="Henrissat B."/>
            <person name="Mortensen U.H."/>
            <person name="Larsen T.O."/>
            <person name="Devries R.P."/>
            <person name="Grigoriev I.V."/>
            <person name="Machida M."/>
            <person name="Baker S.E."/>
            <person name="Andersen M.R."/>
        </authorList>
    </citation>
    <scope>NUCLEOTIDE SEQUENCE [LARGE SCALE GENOMIC DNA]</scope>
    <source>
        <strain evidence="2 3">IBT 29228</strain>
    </source>
</reference>
<proteinExistence type="predicted"/>
<evidence type="ECO:0000256" key="1">
    <source>
        <dbReference type="SAM" id="Phobius"/>
    </source>
</evidence>
<keyword evidence="1" id="KW-1133">Transmembrane helix</keyword>
<dbReference type="AlphaFoldDB" id="A0A5N7BP01"/>
<feature type="transmembrane region" description="Helical" evidence="1">
    <location>
        <begin position="56"/>
        <end position="85"/>
    </location>
</feature>
<evidence type="ECO:0000313" key="3">
    <source>
        <dbReference type="Proteomes" id="UP000326198"/>
    </source>
</evidence>
<name>A0A5N7BP01_9EURO</name>
<accession>A0A5N7BP01</accession>
<protein>
    <submittedName>
        <fullName evidence="2">Uncharacterized protein</fullName>
    </submittedName>
</protein>
<keyword evidence="1" id="KW-0472">Membrane</keyword>
<dbReference type="Proteomes" id="UP000326198">
    <property type="component" value="Unassembled WGS sequence"/>
</dbReference>
<organism evidence="2 3">
    <name type="scientific">Aspergillus bertholletiae</name>
    <dbReference type="NCBI Taxonomy" id="1226010"/>
    <lineage>
        <taxon>Eukaryota</taxon>
        <taxon>Fungi</taxon>
        <taxon>Dikarya</taxon>
        <taxon>Ascomycota</taxon>
        <taxon>Pezizomycotina</taxon>
        <taxon>Eurotiomycetes</taxon>
        <taxon>Eurotiomycetidae</taxon>
        <taxon>Eurotiales</taxon>
        <taxon>Aspergillaceae</taxon>
        <taxon>Aspergillus</taxon>
        <taxon>Aspergillus subgen. Circumdati</taxon>
    </lineage>
</organism>